<comment type="caution">
    <text evidence="2">The sequence shown here is derived from an EMBL/GenBank/DDBJ whole genome shotgun (WGS) entry which is preliminary data.</text>
</comment>
<evidence type="ECO:0000313" key="3">
    <source>
        <dbReference type="Proteomes" id="UP000320085"/>
    </source>
</evidence>
<reference evidence="2 3" key="1">
    <citation type="submission" date="2019-06" db="EMBL/GenBank/DDBJ databases">
        <title>Sequencing the genomes of 1000 actinobacteria strains.</title>
        <authorList>
            <person name="Klenk H.-P."/>
        </authorList>
    </citation>
    <scope>NUCLEOTIDE SEQUENCE [LARGE SCALE GENOMIC DNA]</scope>
    <source>
        <strain evidence="2 3">DSM 21776</strain>
    </source>
</reference>
<evidence type="ECO:0000256" key="1">
    <source>
        <dbReference type="SAM" id="MobiDB-lite"/>
    </source>
</evidence>
<protein>
    <submittedName>
        <fullName evidence="2">Uncharacterized protein</fullName>
    </submittedName>
</protein>
<feature type="region of interest" description="Disordered" evidence="1">
    <location>
        <begin position="667"/>
        <end position="703"/>
    </location>
</feature>
<dbReference type="OrthoDB" id="4813262at2"/>
<proteinExistence type="predicted"/>
<name>A0A543PUG5_9MICO</name>
<organism evidence="2 3">
    <name type="scientific">Humibacillus xanthopallidus</name>
    <dbReference type="NCBI Taxonomy" id="412689"/>
    <lineage>
        <taxon>Bacteria</taxon>
        <taxon>Bacillati</taxon>
        <taxon>Actinomycetota</taxon>
        <taxon>Actinomycetes</taxon>
        <taxon>Micrococcales</taxon>
        <taxon>Intrasporangiaceae</taxon>
        <taxon>Humibacillus</taxon>
    </lineage>
</organism>
<gene>
    <name evidence="2" type="ORF">FHX52_0805</name>
</gene>
<accession>A0A543PUG5</accession>
<dbReference type="AlphaFoldDB" id="A0A543PUG5"/>
<evidence type="ECO:0000313" key="2">
    <source>
        <dbReference type="EMBL" id="TQN47696.1"/>
    </source>
</evidence>
<dbReference type="RefSeq" id="WP_141820112.1">
    <property type="nucleotide sequence ID" value="NZ_BAAAQC010000005.1"/>
</dbReference>
<sequence length="1084" mass="112505">MSLLDELQALDLSAIVEAKDSIAVTVNGQDLVALVGDGAAMSVLGDLGAVIQTAVDGFEHPESLVEPILTAFTALLREVDAQIPLGDYVEAITTAARVVADLIAVVSGDPKRIGFGGKDIGDALERVGGQFGDHAAVVSGRLSRFRALVQTVEKGLPSEPAALVAPSLEILLPFPTASIDAVGEWTTQLTARLDAIIIDPNLTNGLVRALGDVRVAADAGDAPALRQSLTALAEVRASTVRQLAAALRSVAGAVSSIRLDDGLRLIADLRGTLSAADDTVFDLLDSWRAMIAGVRASVERIDAATAMTELDKVLDLVESTASDVILTGIDGSVEVVKQWLRDLLREIPIRQLRMQVSTGIAQAAKAIADADLDAPAEAVRGLLTQVSSALTEADPAALVQVAVTELETVVRNALDDLDDAMGSITASIGEVADEAQQVLLRAVDGLREFREVVDEITVAIEDAGIAEAAAQIAASLDELQQQVSELVANAPMPDALRDAVEQLVETLESIDLDAAIGGPLREVASQLQIPGEIATTVRDGLAAVADAIQSLVPTDVVAELEAMMAGVLGEIEKLDLSQLNGSVTELLDGAASVFDAVDVAELIAPVADVFAEIVALVDRVHPRIILRPAIDLYSQILGAIPVPSPEAITTRAASVMSQAGEAVARTAVEPARRAVSADATTPPAGESPRGGLGPAREDQPPDLRPGDIVRLIGFLPAKLREALSRLGAGPAGEVLAAISGGLSSATEGLRDVRDRVVSLDRMVDRALEAALAPVAVSQVEAQLALRGSAAVTAGGVDVDVSMTLVASAGPGALHVELEGERELVEQRCRLAAVALSGSAAHDLDLAVEMLEQVVPAEVLADVDALLAALDPEPIAAELDALFASIVDAMPEFLTAVESELPALEARVRRLIHEFSPGTLMQRYVGVLDVVREEMSLLDPGRLADELGAVHAEVKAALLAYDPLVLAREVDGLVAQVAAALRGLDPAGLMPDLTGIETQVARVADILPVNALAGVGTQLTAVGDELRELDVSGMLDAVNSLVPEVAEAIALLIDAVRDEIVDVLESIRYAESNGSVSVSVSTEVA</sequence>
<dbReference type="EMBL" id="VFQF01000001">
    <property type="protein sequence ID" value="TQN47696.1"/>
    <property type="molecule type" value="Genomic_DNA"/>
</dbReference>
<dbReference type="Proteomes" id="UP000320085">
    <property type="component" value="Unassembled WGS sequence"/>
</dbReference>